<dbReference type="Proteomes" id="UP001204068">
    <property type="component" value="Unassembled WGS sequence"/>
</dbReference>
<evidence type="ECO:0000313" key="3">
    <source>
        <dbReference type="Proteomes" id="UP001204068"/>
    </source>
</evidence>
<dbReference type="RefSeq" id="WP_119650063.1">
    <property type="nucleotide sequence ID" value="NZ_CP064868.1"/>
</dbReference>
<comment type="caution">
    <text evidence="1">The sequence shown here is derived from an EMBL/GenBank/DDBJ whole genome shotgun (WGS) entry which is preliminary data.</text>
</comment>
<protein>
    <submittedName>
        <fullName evidence="1">Uncharacterized protein</fullName>
    </submittedName>
</protein>
<accession>A0AAW5LMC0</accession>
<reference evidence="1" key="1">
    <citation type="submission" date="2022-07" db="EMBL/GenBank/DDBJ databases">
        <title>Bacterial species isolated from the porcine tonsil microbiota.</title>
        <authorList>
            <person name="Oliveira I.M.F."/>
        </authorList>
    </citation>
    <scope>NUCLEOTIDE SEQUENCE</scope>
    <source>
        <strain evidence="1">8QC2O2</strain>
    </source>
</reference>
<name>A0AAW5LMC0_MAMSC</name>
<sequence length="75" mass="9092">MQKIDTKTIVKVLESSKHDIDIWDILSEFDEETEEEILEFIEENRDEFEIFLHTTLYHVMNRLKNRMAFASNKED</sequence>
<dbReference type="EMBL" id="JANILD010000010">
    <property type="protein sequence ID" value="MCQ9304988.1"/>
    <property type="molecule type" value="Genomic_DNA"/>
</dbReference>
<dbReference type="EMBL" id="JANILD010000002">
    <property type="protein sequence ID" value="MCQ9303073.1"/>
    <property type="molecule type" value="Genomic_DNA"/>
</dbReference>
<evidence type="ECO:0000313" key="1">
    <source>
        <dbReference type="EMBL" id="MCQ9303073.1"/>
    </source>
</evidence>
<organism evidence="1 3">
    <name type="scientific">Mammaliicoccus sciuri</name>
    <name type="common">Staphylococcus sciuri</name>
    <dbReference type="NCBI Taxonomy" id="1296"/>
    <lineage>
        <taxon>Bacteria</taxon>
        <taxon>Bacillati</taxon>
        <taxon>Bacillota</taxon>
        <taxon>Bacilli</taxon>
        <taxon>Bacillales</taxon>
        <taxon>Staphylococcaceae</taxon>
        <taxon>Mammaliicoccus</taxon>
    </lineage>
</organism>
<dbReference type="AlphaFoldDB" id="A0AAW5LMC0"/>
<gene>
    <name evidence="1" type="ORF">NQ032_05480</name>
    <name evidence="2" type="ORF">NQ032_15365</name>
</gene>
<evidence type="ECO:0000313" key="2">
    <source>
        <dbReference type="EMBL" id="MCQ9304988.1"/>
    </source>
</evidence>
<proteinExistence type="predicted"/>